<dbReference type="Proteomes" id="UP000041254">
    <property type="component" value="Unassembled WGS sequence"/>
</dbReference>
<keyword evidence="5" id="KW-1185">Reference proteome</keyword>
<accession>A0A0G4GAY8</accession>
<keyword evidence="1" id="KW-0677">Repeat</keyword>
<proteinExistence type="predicted"/>
<dbReference type="PANTHER" id="PTHR24189:SF50">
    <property type="entry name" value="ANKYRIN REPEAT AND SOCS BOX PROTEIN 2"/>
    <property type="match status" value="1"/>
</dbReference>
<reference evidence="4 5" key="1">
    <citation type="submission" date="2014-11" db="EMBL/GenBank/DDBJ databases">
        <authorList>
            <person name="Zhu J."/>
            <person name="Qi W."/>
            <person name="Song R."/>
        </authorList>
    </citation>
    <scope>NUCLEOTIDE SEQUENCE [LARGE SCALE GENOMIC DNA]</scope>
</reference>
<gene>
    <name evidence="4" type="ORF">Vbra_17326</name>
</gene>
<dbReference type="OrthoDB" id="10254686at2759"/>
<dbReference type="SUPFAM" id="SSF48403">
    <property type="entry name" value="Ankyrin repeat"/>
    <property type="match status" value="1"/>
</dbReference>
<protein>
    <submittedName>
        <fullName evidence="4">Uncharacterized protein</fullName>
    </submittedName>
</protein>
<feature type="region of interest" description="Disordered" evidence="3">
    <location>
        <begin position="1"/>
        <end position="22"/>
    </location>
</feature>
<sequence>MAQPSSASSQAPHAAAPSPGCKGLDDVDFLPDEGVTTVSGQLLEGCIRRSFTEASYVTSLIQQGADPRATGGLRVRGTAGTAGRRYSCLSFAIDSPTNIPSLYARGDDYPKEVPVVLPQWSSRQLQRDIINALVDGGADVNADPNLTEGSTDRPIKMAIRAGNLTAVEALLSRQANVRGVRVMRPPYIPYAARPVSCQYEAALMSVFRRLIQHDSTLAAERSVGGENLVHEASRHFATHTAFSQLFMDEYLTLITSRRVNMTATDNFGRTPLHEAAGYGSPCVAHWLCRQLTADDVNRGRPNRANLTPLAEAARTLDEVVQRREADRIDEQRTVIRVLLRGGAVPSIARMPTATEVQHRRCQRRVLAEYATVLNELSEAVMSAINTALAPQRSLAALLTPRLAVGPQEAPVFAWRIASYLFDIDAAMAAIDESIPLRNSRLFRRVRAAVTHFVKSALHASSNREVVGVTGSLGGVMVRVPLQCFAVSDGADSRPPHVVHTAGRLGLREVVHKARLDEAASHGVVGVVKGFNEHLGDQDCQFAWQQLGHIDRQTGLFVSLGID</sequence>
<dbReference type="PhylomeDB" id="A0A0G4GAY8"/>
<dbReference type="PANTHER" id="PTHR24189">
    <property type="entry name" value="MYOTROPHIN"/>
    <property type="match status" value="1"/>
</dbReference>
<evidence type="ECO:0000313" key="4">
    <source>
        <dbReference type="EMBL" id="CEM26294.1"/>
    </source>
</evidence>
<dbReference type="InterPro" id="IPR036770">
    <property type="entry name" value="Ankyrin_rpt-contain_sf"/>
</dbReference>
<dbReference type="VEuPathDB" id="CryptoDB:Vbra_17326"/>
<dbReference type="InParanoid" id="A0A0G4GAY8"/>
<dbReference type="Gene3D" id="1.25.40.20">
    <property type="entry name" value="Ankyrin repeat-containing domain"/>
    <property type="match status" value="2"/>
</dbReference>
<keyword evidence="2" id="KW-0040">ANK repeat</keyword>
<organism evidence="4 5">
    <name type="scientific">Vitrella brassicaformis (strain CCMP3155)</name>
    <dbReference type="NCBI Taxonomy" id="1169540"/>
    <lineage>
        <taxon>Eukaryota</taxon>
        <taxon>Sar</taxon>
        <taxon>Alveolata</taxon>
        <taxon>Colpodellida</taxon>
        <taxon>Vitrellaceae</taxon>
        <taxon>Vitrella</taxon>
    </lineage>
</organism>
<dbReference type="InterPro" id="IPR002110">
    <property type="entry name" value="Ankyrin_rpt"/>
</dbReference>
<evidence type="ECO:0000313" key="5">
    <source>
        <dbReference type="Proteomes" id="UP000041254"/>
    </source>
</evidence>
<dbReference type="AlphaFoldDB" id="A0A0G4GAY8"/>
<name>A0A0G4GAY8_VITBC</name>
<dbReference type="EMBL" id="CDMY01000613">
    <property type="protein sequence ID" value="CEM26294.1"/>
    <property type="molecule type" value="Genomic_DNA"/>
</dbReference>
<evidence type="ECO:0000256" key="1">
    <source>
        <dbReference type="ARBA" id="ARBA00022737"/>
    </source>
</evidence>
<evidence type="ECO:0000256" key="3">
    <source>
        <dbReference type="SAM" id="MobiDB-lite"/>
    </source>
</evidence>
<dbReference type="Pfam" id="PF13606">
    <property type="entry name" value="Ank_3"/>
    <property type="match status" value="1"/>
</dbReference>
<feature type="compositionally biased region" description="Low complexity" evidence="3">
    <location>
        <begin position="1"/>
        <end position="19"/>
    </location>
</feature>
<evidence type="ECO:0000256" key="2">
    <source>
        <dbReference type="ARBA" id="ARBA00023043"/>
    </source>
</evidence>
<dbReference type="InterPro" id="IPR050745">
    <property type="entry name" value="Multifunctional_regulatory"/>
</dbReference>